<keyword evidence="2" id="KW-0847">Vitamin C</keyword>
<dbReference type="Proteomes" id="UP000001568">
    <property type="component" value="Chromosome 1"/>
</dbReference>
<evidence type="ECO:0000256" key="3">
    <source>
        <dbReference type="ARBA" id="ARBA00022964"/>
    </source>
</evidence>
<reference evidence="6 7" key="1">
    <citation type="journal article" date="2007" name="Proc. Natl. Acad. Sci. U.S.A.">
        <title>The tiny eukaryote Ostreococcus provides genomic insights into the paradox of plankton speciation.</title>
        <authorList>
            <person name="Palenik B."/>
            <person name="Grimwood J."/>
            <person name="Aerts A."/>
            <person name="Rouze P."/>
            <person name="Salamov A."/>
            <person name="Putnam N."/>
            <person name="Dupont C."/>
            <person name="Jorgensen R."/>
            <person name="Derelle E."/>
            <person name="Rombauts S."/>
            <person name="Zhou K."/>
            <person name="Otillar R."/>
            <person name="Merchant S.S."/>
            <person name="Podell S."/>
            <person name="Gaasterland T."/>
            <person name="Napoli C."/>
            <person name="Gendler K."/>
            <person name="Manuell A."/>
            <person name="Tai V."/>
            <person name="Vallon O."/>
            <person name="Piganeau G."/>
            <person name="Jancek S."/>
            <person name="Heijde M."/>
            <person name="Jabbari K."/>
            <person name="Bowler C."/>
            <person name="Lohr M."/>
            <person name="Robbens S."/>
            <person name="Werner G."/>
            <person name="Dubchak I."/>
            <person name="Pazour G.J."/>
            <person name="Ren Q."/>
            <person name="Paulsen I."/>
            <person name="Delwiche C."/>
            <person name="Schmutz J."/>
            <person name="Rokhsar D."/>
            <person name="Van de Peer Y."/>
            <person name="Moreau H."/>
            <person name="Grigoriev I.V."/>
        </authorList>
    </citation>
    <scope>NUCLEOTIDE SEQUENCE [LARGE SCALE GENOMIC DNA]</scope>
    <source>
        <strain evidence="6 7">CCE9901</strain>
    </source>
</reference>
<comment type="cofactor">
    <cofactor evidence="1">
        <name>L-ascorbate</name>
        <dbReference type="ChEBI" id="CHEBI:38290"/>
    </cofactor>
</comment>
<gene>
    <name evidence="6" type="ORF">OSTLU_92186</name>
</gene>
<dbReference type="GeneID" id="4999461"/>
<evidence type="ECO:0000313" key="6">
    <source>
        <dbReference type="EMBL" id="ABO94225.1"/>
    </source>
</evidence>
<dbReference type="Gramene" id="ABO94225">
    <property type="protein sequence ID" value="ABO94225"/>
    <property type="gene ID" value="OSTLU_92186"/>
</dbReference>
<dbReference type="PANTHER" id="PTHR12907:SF26">
    <property type="entry name" value="HIF PROLYL HYDROXYLASE, ISOFORM C"/>
    <property type="match status" value="1"/>
</dbReference>
<evidence type="ECO:0000256" key="4">
    <source>
        <dbReference type="ARBA" id="ARBA00023002"/>
    </source>
</evidence>
<evidence type="ECO:0000259" key="5">
    <source>
        <dbReference type="SMART" id="SM00702"/>
    </source>
</evidence>
<dbReference type="OrthoDB" id="76265at2759"/>
<dbReference type="GO" id="GO:0071456">
    <property type="term" value="P:cellular response to hypoxia"/>
    <property type="evidence" value="ECO:0007669"/>
    <property type="project" value="TreeGrafter"/>
</dbReference>
<evidence type="ECO:0000313" key="7">
    <source>
        <dbReference type="Proteomes" id="UP000001568"/>
    </source>
</evidence>
<accession>A4RRN5</accession>
<sequence>MSRRFTGAYAAIARALVAGDAKARLARHGYVVLDDAFDVARARALKDEFNALRRRGAFVANASLFAREGVVALAKPHVYECEVHRLSKEDAASAPLVNELAKETSVMEALNEAFGALGGGALDRTSTKLQVNEGAGGCFPLHFDSDASLDSRRVTMCAYLDEDWCEARDGGALALYPFPRGRVTIAPKAGRVVIFSSEFGLHRVMPAMRERFMFTVWYFAKEMRAPMKAKPPGVTAEAQMTALLDPALRKHLGKIVLADEWAKSIREAHGESEGVEAALKTHWDEVALISRVLSNNYPLGLELIAKEMERGDGAFDAGVDWFPE</sequence>
<protein>
    <recommendedName>
        <fullName evidence="5">Prolyl 4-hydroxylase alpha subunit domain-containing protein</fullName>
    </recommendedName>
</protein>
<dbReference type="GO" id="GO:0008198">
    <property type="term" value="F:ferrous iron binding"/>
    <property type="evidence" value="ECO:0007669"/>
    <property type="project" value="TreeGrafter"/>
</dbReference>
<name>A4RRN5_OSTLU</name>
<dbReference type="KEGG" id="olu:OSTLU_92186"/>
<dbReference type="EMBL" id="CP000581">
    <property type="protein sequence ID" value="ABO94225.1"/>
    <property type="molecule type" value="Genomic_DNA"/>
</dbReference>
<dbReference type="HOGENOM" id="CLU_837703_0_0_1"/>
<dbReference type="Gene3D" id="2.60.120.620">
    <property type="entry name" value="q2cbj1_9rhob like domain"/>
    <property type="match status" value="1"/>
</dbReference>
<evidence type="ECO:0000256" key="2">
    <source>
        <dbReference type="ARBA" id="ARBA00022896"/>
    </source>
</evidence>
<dbReference type="AlphaFoldDB" id="A4RRN5"/>
<keyword evidence="7" id="KW-1185">Reference proteome</keyword>
<dbReference type="STRING" id="436017.A4RRN5"/>
<dbReference type="PANTHER" id="PTHR12907">
    <property type="entry name" value="EGL NINE HOMOLOG-RELATED"/>
    <property type="match status" value="1"/>
</dbReference>
<feature type="domain" description="Prolyl 4-hydroxylase alpha subunit" evidence="5">
    <location>
        <begin position="28"/>
        <end position="219"/>
    </location>
</feature>
<organism evidence="6 7">
    <name type="scientific">Ostreococcus lucimarinus (strain CCE9901)</name>
    <dbReference type="NCBI Taxonomy" id="436017"/>
    <lineage>
        <taxon>Eukaryota</taxon>
        <taxon>Viridiplantae</taxon>
        <taxon>Chlorophyta</taxon>
        <taxon>Mamiellophyceae</taxon>
        <taxon>Mamiellales</taxon>
        <taxon>Bathycoccaceae</taxon>
        <taxon>Ostreococcus</taxon>
    </lineage>
</organism>
<dbReference type="SMART" id="SM00702">
    <property type="entry name" value="P4Hc"/>
    <property type="match status" value="1"/>
</dbReference>
<dbReference type="GO" id="GO:0031543">
    <property type="term" value="F:peptidyl-proline dioxygenase activity"/>
    <property type="evidence" value="ECO:0007669"/>
    <property type="project" value="TreeGrafter"/>
</dbReference>
<dbReference type="InterPro" id="IPR051559">
    <property type="entry name" value="HIF_prolyl_hydroxylases"/>
</dbReference>
<dbReference type="InterPro" id="IPR006620">
    <property type="entry name" value="Pro_4_hyd_alph"/>
</dbReference>
<dbReference type="eggNOG" id="KOG3710">
    <property type="taxonomic scope" value="Eukaryota"/>
</dbReference>
<dbReference type="OMA" id="PRYCLTT"/>
<dbReference type="SUPFAM" id="SSF51197">
    <property type="entry name" value="Clavaminate synthase-like"/>
    <property type="match status" value="1"/>
</dbReference>
<dbReference type="GO" id="GO:0031418">
    <property type="term" value="F:L-ascorbic acid binding"/>
    <property type="evidence" value="ECO:0007669"/>
    <property type="project" value="UniProtKB-KW"/>
</dbReference>
<proteinExistence type="predicted"/>
<keyword evidence="4" id="KW-0560">Oxidoreductase</keyword>
<dbReference type="Pfam" id="PF13640">
    <property type="entry name" value="2OG-FeII_Oxy_3"/>
    <property type="match status" value="1"/>
</dbReference>
<dbReference type="RefSeq" id="XP_001415933.1">
    <property type="nucleotide sequence ID" value="XM_001415896.1"/>
</dbReference>
<evidence type="ECO:0000256" key="1">
    <source>
        <dbReference type="ARBA" id="ARBA00001961"/>
    </source>
</evidence>
<dbReference type="InterPro" id="IPR044862">
    <property type="entry name" value="Pro_4_hyd_alph_FE2OG_OXY"/>
</dbReference>
<keyword evidence="3" id="KW-0223">Dioxygenase</keyword>